<comment type="pathway">
    <text evidence="5 8">Amino-acid biosynthesis; L-proline biosynthesis; L-proline from L-glutamate 5-semialdehyde: step 1/1.</text>
</comment>
<dbReference type="Proteomes" id="UP000633136">
    <property type="component" value="Unassembled WGS sequence"/>
</dbReference>
<dbReference type="EMBL" id="BMIS01000012">
    <property type="protein sequence ID" value="GGE75612.1"/>
    <property type="molecule type" value="Genomic_DNA"/>
</dbReference>
<evidence type="ECO:0000256" key="6">
    <source>
        <dbReference type="NCBIfam" id="TIGR00112"/>
    </source>
</evidence>
<dbReference type="HAMAP" id="MF_01925">
    <property type="entry name" value="P5C_reductase"/>
    <property type="match status" value="1"/>
</dbReference>
<dbReference type="InterPro" id="IPR036291">
    <property type="entry name" value="NAD(P)-bd_dom_sf"/>
</dbReference>
<keyword evidence="3 5" id="KW-0560">Oxidoreductase</keyword>
<dbReference type="InterPro" id="IPR028939">
    <property type="entry name" value="P5C_Rdtase_cat_N"/>
</dbReference>
<evidence type="ECO:0000256" key="7">
    <source>
        <dbReference type="PIRSR" id="PIRSR000193-1"/>
    </source>
</evidence>
<dbReference type="Pfam" id="PF03807">
    <property type="entry name" value="F420_oxidored"/>
    <property type="match status" value="1"/>
</dbReference>
<organism evidence="11 12">
    <name type="scientific">Nesterenkonia cremea</name>
    <dbReference type="NCBI Taxonomy" id="1882340"/>
    <lineage>
        <taxon>Bacteria</taxon>
        <taxon>Bacillati</taxon>
        <taxon>Actinomycetota</taxon>
        <taxon>Actinomycetes</taxon>
        <taxon>Micrococcales</taxon>
        <taxon>Micrococcaceae</taxon>
        <taxon>Nesterenkonia</taxon>
    </lineage>
</organism>
<evidence type="ECO:0000313" key="11">
    <source>
        <dbReference type="EMBL" id="GGE75612.1"/>
    </source>
</evidence>
<dbReference type="FunFam" id="1.10.3730.10:FF:000001">
    <property type="entry name" value="Pyrroline-5-carboxylate reductase"/>
    <property type="match status" value="1"/>
</dbReference>
<accession>A0A917ESR3</accession>
<gene>
    <name evidence="5 11" type="primary">proC</name>
    <name evidence="11" type="ORF">GCM10011401_23670</name>
</gene>
<keyword evidence="5 8" id="KW-0028">Amino-acid biosynthesis</keyword>
<evidence type="ECO:0000256" key="1">
    <source>
        <dbReference type="ARBA" id="ARBA00005525"/>
    </source>
</evidence>
<evidence type="ECO:0000256" key="8">
    <source>
        <dbReference type="RuleBase" id="RU003903"/>
    </source>
</evidence>
<dbReference type="GO" id="GO:0055129">
    <property type="term" value="P:L-proline biosynthetic process"/>
    <property type="evidence" value="ECO:0007669"/>
    <property type="project" value="UniProtKB-UniRule"/>
</dbReference>
<dbReference type="PANTHER" id="PTHR11645:SF0">
    <property type="entry name" value="PYRROLINE-5-CARBOXYLATE REDUCTASE 3"/>
    <property type="match status" value="1"/>
</dbReference>
<feature type="domain" description="Pyrroline-5-carboxylate reductase catalytic N-terminal" evidence="9">
    <location>
        <begin position="5"/>
        <end position="104"/>
    </location>
</feature>
<dbReference type="SUPFAM" id="SSF51735">
    <property type="entry name" value="NAD(P)-binding Rossmann-fold domains"/>
    <property type="match status" value="1"/>
</dbReference>
<dbReference type="GO" id="GO:0005737">
    <property type="term" value="C:cytoplasm"/>
    <property type="evidence" value="ECO:0007669"/>
    <property type="project" value="UniProtKB-SubCell"/>
</dbReference>
<dbReference type="Gene3D" id="1.10.3730.10">
    <property type="entry name" value="ProC C-terminal domain-like"/>
    <property type="match status" value="1"/>
</dbReference>
<evidence type="ECO:0000256" key="2">
    <source>
        <dbReference type="ARBA" id="ARBA00022857"/>
    </source>
</evidence>
<keyword evidence="12" id="KW-1185">Reference proteome</keyword>
<dbReference type="AlphaFoldDB" id="A0A917ESR3"/>
<comment type="subcellular location">
    <subcellularLocation>
        <location evidence="5">Cytoplasm</location>
    </subcellularLocation>
</comment>
<dbReference type="InterPro" id="IPR008927">
    <property type="entry name" value="6-PGluconate_DH-like_C_sf"/>
</dbReference>
<comment type="similarity">
    <text evidence="1 5 8">Belongs to the pyrroline-5-carboxylate reductase family.</text>
</comment>
<dbReference type="InterPro" id="IPR000304">
    <property type="entry name" value="Pyrroline-COOH_reductase"/>
</dbReference>
<feature type="domain" description="Pyrroline-5-carboxylate reductase dimerisation" evidence="10">
    <location>
        <begin position="168"/>
        <end position="278"/>
    </location>
</feature>
<dbReference type="RefSeq" id="WP_188685987.1">
    <property type="nucleotide sequence ID" value="NZ_BMIS01000012.1"/>
</dbReference>
<evidence type="ECO:0000256" key="4">
    <source>
        <dbReference type="ARBA" id="ARBA00058118"/>
    </source>
</evidence>
<dbReference type="PIRSF" id="PIRSF000193">
    <property type="entry name" value="Pyrrol-5-carb_rd"/>
    <property type="match status" value="1"/>
</dbReference>
<evidence type="ECO:0000259" key="10">
    <source>
        <dbReference type="Pfam" id="PF14748"/>
    </source>
</evidence>
<name>A0A917ESR3_9MICC</name>
<dbReference type="InterPro" id="IPR029036">
    <property type="entry name" value="P5CR_dimer"/>
</dbReference>
<evidence type="ECO:0000256" key="5">
    <source>
        <dbReference type="HAMAP-Rule" id="MF_01925"/>
    </source>
</evidence>
<keyword evidence="2 5" id="KW-0521">NADP</keyword>
<dbReference type="SUPFAM" id="SSF48179">
    <property type="entry name" value="6-phosphogluconate dehydrogenase C-terminal domain-like"/>
    <property type="match status" value="1"/>
</dbReference>
<dbReference type="Gene3D" id="3.40.50.720">
    <property type="entry name" value="NAD(P)-binding Rossmann-like Domain"/>
    <property type="match status" value="1"/>
</dbReference>
<protein>
    <recommendedName>
        <fullName evidence="5 6">Pyrroline-5-carboxylate reductase</fullName>
        <shortName evidence="5">P5C reductase</shortName>
        <shortName evidence="5">P5CR</shortName>
        <ecNumber evidence="5 6">1.5.1.2</ecNumber>
    </recommendedName>
    <alternativeName>
        <fullName evidence="5">PCA reductase</fullName>
    </alternativeName>
</protein>
<proteinExistence type="inferred from homology"/>
<dbReference type="PANTHER" id="PTHR11645">
    <property type="entry name" value="PYRROLINE-5-CARBOXYLATE REDUCTASE"/>
    <property type="match status" value="1"/>
</dbReference>
<feature type="binding site" evidence="7">
    <location>
        <begin position="9"/>
        <end position="14"/>
    </location>
    <ligand>
        <name>NADP(+)</name>
        <dbReference type="ChEBI" id="CHEBI:58349"/>
    </ligand>
</feature>
<sequence>MSTPRIAMLGLGSMNGAILSGFLGAGTAPEDIIATSRSAASAQARSEQYGVTVLAEEQDEAANRTAAGQADIVFLGVKPHQITDLCAEIRDALKPEAVVVSVAAAVTLDMMEQALAPGQPAIRTMPNTPLSVGQGVVGLAAGTHSSEQQTQQVAELMGASGAVLILAEEQIDALTGVAGSGPAYAFYLAEHMAAAGVEMGLDPELAADLAAQTLYGAGRMLVENRPSHTATPADAAQLRRKVTSPNGTTQQAIETFDARGMAEAIRVGAKASSTRAAEITEQLRGS</sequence>
<dbReference type="InterPro" id="IPR053790">
    <property type="entry name" value="P5CR-like_CS"/>
</dbReference>
<reference evidence="11" key="2">
    <citation type="submission" date="2020-09" db="EMBL/GenBank/DDBJ databases">
        <authorList>
            <person name="Sun Q."/>
            <person name="Zhou Y."/>
        </authorList>
    </citation>
    <scope>NUCLEOTIDE SEQUENCE</scope>
    <source>
        <strain evidence="11">CGMCC 1.15388</strain>
    </source>
</reference>
<keyword evidence="5 8" id="KW-0641">Proline biosynthesis</keyword>
<dbReference type="PROSITE" id="PS00521">
    <property type="entry name" value="P5CR"/>
    <property type="match status" value="1"/>
</dbReference>
<reference evidence="11" key="1">
    <citation type="journal article" date="2014" name="Int. J. Syst. Evol. Microbiol.">
        <title>Complete genome sequence of Corynebacterium casei LMG S-19264T (=DSM 44701T), isolated from a smear-ripened cheese.</title>
        <authorList>
            <consortium name="US DOE Joint Genome Institute (JGI-PGF)"/>
            <person name="Walter F."/>
            <person name="Albersmeier A."/>
            <person name="Kalinowski J."/>
            <person name="Ruckert C."/>
        </authorList>
    </citation>
    <scope>NUCLEOTIDE SEQUENCE</scope>
    <source>
        <strain evidence="11">CGMCC 1.15388</strain>
    </source>
</reference>
<feature type="binding site" evidence="7">
    <location>
        <position position="63"/>
    </location>
    <ligand>
        <name>NADPH</name>
        <dbReference type="ChEBI" id="CHEBI:57783"/>
    </ligand>
</feature>
<dbReference type="Pfam" id="PF14748">
    <property type="entry name" value="P5CR_dimer"/>
    <property type="match status" value="1"/>
</dbReference>
<evidence type="ECO:0000259" key="9">
    <source>
        <dbReference type="Pfam" id="PF03807"/>
    </source>
</evidence>
<evidence type="ECO:0000256" key="3">
    <source>
        <dbReference type="ARBA" id="ARBA00023002"/>
    </source>
</evidence>
<evidence type="ECO:0000313" key="12">
    <source>
        <dbReference type="Proteomes" id="UP000633136"/>
    </source>
</evidence>
<comment type="catalytic activity">
    <reaction evidence="5 8">
        <text>L-proline + NADP(+) = (S)-1-pyrroline-5-carboxylate + NADPH + 2 H(+)</text>
        <dbReference type="Rhea" id="RHEA:14109"/>
        <dbReference type="ChEBI" id="CHEBI:15378"/>
        <dbReference type="ChEBI" id="CHEBI:17388"/>
        <dbReference type="ChEBI" id="CHEBI:57783"/>
        <dbReference type="ChEBI" id="CHEBI:58349"/>
        <dbReference type="ChEBI" id="CHEBI:60039"/>
        <dbReference type="EC" id="1.5.1.2"/>
    </reaction>
</comment>
<comment type="catalytic activity">
    <reaction evidence="5">
        <text>L-proline + NAD(+) = (S)-1-pyrroline-5-carboxylate + NADH + 2 H(+)</text>
        <dbReference type="Rhea" id="RHEA:14105"/>
        <dbReference type="ChEBI" id="CHEBI:15378"/>
        <dbReference type="ChEBI" id="CHEBI:17388"/>
        <dbReference type="ChEBI" id="CHEBI:57540"/>
        <dbReference type="ChEBI" id="CHEBI:57945"/>
        <dbReference type="ChEBI" id="CHEBI:60039"/>
        <dbReference type="EC" id="1.5.1.2"/>
    </reaction>
</comment>
<dbReference type="EC" id="1.5.1.2" evidence="5 6"/>
<dbReference type="GO" id="GO:0004735">
    <property type="term" value="F:pyrroline-5-carboxylate reductase activity"/>
    <property type="evidence" value="ECO:0007669"/>
    <property type="project" value="UniProtKB-UniRule"/>
</dbReference>
<comment type="caution">
    <text evidence="11">The sequence shown here is derived from an EMBL/GenBank/DDBJ whole genome shotgun (WGS) entry which is preliminary data.</text>
</comment>
<keyword evidence="5" id="KW-0963">Cytoplasm</keyword>
<comment type="function">
    <text evidence="4 5">Catalyzes the reduction of 1-pyrroline-5-carboxylate (PCA) to L-proline.</text>
</comment>
<dbReference type="NCBIfam" id="TIGR00112">
    <property type="entry name" value="proC"/>
    <property type="match status" value="1"/>
</dbReference>